<dbReference type="GO" id="GO:0003995">
    <property type="term" value="F:acyl-CoA dehydrogenase activity"/>
    <property type="evidence" value="ECO:0007669"/>
    <property type="project" value="TreeGrafter"/>
</dbReference>
<gene>
    <name evidence="8" type="ORF">FSW04_01885</name>
</gene>
<dbReference type="KEGG" id="bsol:FSW04_01885"/>
<organism evidence="8 9">
    <name type="scientific">Baekduia soli</name>
    <dbReference type="NCBI Taxonomy" id="496014"/>
    <lineage>
        <taxon>Bacteria</taxon>
        <taxon>Bacillati</taxon>
        <taxon>Actinomycetota</taxon>
        <taxon>Thermoleophilia</taxon>
        <taxon>Solirubrobacterales</taxon>
        <taxon>Baekduiaceae</taxon>
        <taxon>Baekduia</taxon>
    </lineage>
</organism>
<dbReference type="Pfam" id="PF00441">
    <property type="entry name" value="Acyl-CoA_dh_1"/>
    <property type="match status" value="1"/>
</dbReference>
<protein>
    <submittedName>
        <fullName evidence="8">Acyl-CoA dehydrogenase</fullName>
    </submittedName>
</protein>
<dbReference type="EMBL" id="CP042430">
    <property type="protein sequence ID" value="QEC46450.1"/>
    <property type="molecule type" value="Genomic_DNA"/>
</dbReference>
<dbReference type="InterPro" id="IPR009100">
    <property type="entry name" value="AcylCoA_DH/oxidase_NM_dom_sf"/>
</dbReference>
<evidence type="ECO:0000256" key="4">
    <source>
        <dbReference type="ARBA" id="ARBA00022827"/>
    </source>
</evidence>
<dbReference type="PANTHER" id="PTHR43884:SF20">
    <property type="entry name" value="ACYL-COA DEHYDROGENASE FADE28"/>
    <property type="match status" value="1"/>
</dbReference>
<keyword evidence="3" id="KW-0285">Flavoprotein</keyword>
<evidence type="ECO:0000313" key="9">
    <source>
        <dbReference type="Proteomes" id="UP000321805"/>
    </source>
</evidence>
<evidence type="ECO:0000256" key="2">
    <source>
        <dbReference type="ARBA" id="ARBA00009347"/>
    </source>
</evidence>
<name>A0A5B8U0F4_9ACTN</name>
<dbReference type="AlphaFoldDB" id="A0A5B8U0F4"/>
<dbReference type="Proteomes" id="UP000321805">
    <property type="component" value="Chromosome"/>
</dbReference>
<dbReference type="SUPFAM" id="SSF47203">
    <property type="entry name" value="Acyl-CoA dehydrogenase C-terminal domain-like"/>
    <property type="match status" value="1"/>
</dbReference>
<dbReference type="InterPro" id="IPR037069">
    <property type="entry name" value="AcylCoA_DH/ox_N_sf"/>
</dbReference>
<dbReference type="InterPro" id="IPR013786">
    <property type="entry name" value="AcylCoA_DH/ox_N"/>
</dbReference>
<dbReference type="InterPro" id="IPR036250">
    <property type="entry name" value="AcylCo_DH-like_C"/>
</dbReference>
<reference evidence="8 9" key="1">
    <citation type="journal article" date="2018" name="J. Microbiol.">
        <title>Baekduia soli gen. nov., sp. nov., a novel bacterium isolated from the soil of Baekdu Mountain and proposal of a novel family name, Baekduiaceae fam. nov.</title>
        <authorList>
            <person name="An D.S."/>
            <person name="Siddiqi M.Z."/>
            <person name="Kim K.H."/>
            <person name="Yu H.S."/>
            <person name="Im W.T."/>
        </authorList>
    </citation>
    <scope>NUCLEOTIDE SEQUENCE [LARGE SCALE GENOMIC DNA]</scope>
    <source>
        <strain evidence="8 9">BR7-21</strain>
    </source>
</reference>
<accession>A0A5B8U0F4</accession>
<feature type="domain" description="Acyl-CoA dehydrogenase/oxidase C-terminal" evidence="6">
    <location>
        <begin position="207"/>
        <end position="319"/>
    </location>
</feature>
<dbReference type="RefSeq" id="WP_146915668.1">
    <property type="nucleotide sequence ID" value="NZ_CP042430.1"/>
</dbReference>
<evidence type="ECO:0000259" key="6">
    <source>
        <dbReference type="Pfam" id="PF00441"/>
    </source>
</evidence>
<dbReference type="Pfam" id="PF02771">
    <property type="entry name" value="Acyl-CoA_dh_N"/>
    <property type="match status" value="1"/>
</dbReference>
<keyword evidence="5" id="KW-0560">Oxidoreductase</keyword>
<dbReference type="GO" id="GO:0050660">
    <property type="term" value="F:flavin adenine dinucleotide binding"/>
    <property type="evidence" value="ECO:0007669"/>
    <property type="project" value="InterPro"/>
</dbReference>
<proteinExistence type="inferred from homology"/>
<evidence type="ECO:0000256" key="3">
    <source>
        <dbReference type="ARBA" id="ARBA00022630"/>
    </source>
</evidence>
<evidence type="ECO:0000256" key="1">
    <source>
        <dbReference type="ARBA" id="ARBA00001974"/>
    </source>
</evidence>
<keyword evidence="4" id="KW-0274">FAD</keyword>
<dbReference type="OrthoDB" id="2450120at2"/>
<evidence type="ECO:0000256" key="5">
    <source>
        <dbReference type="ARBA" id="ARBA00023002"/>
    </source>
</evidence>
<dbReference type="InterPro" id="IPR009075">
    <property type="entry name" value="AcylCo_DH/oxidase_C"/>
</dbReference>
<keyword evidence="9" id="KW-1185">Reference proteome</keyword>
<comment type="cofactor">
    <cofactor evidence="1">
        <name>FAD</name>
        <dbReference type="ChEBI" id="CHEBI:57692"/>
    </cofactor>
</comment>
<dbReference type="SUPFAM" id="SSF56645">
    <property type="entry name" value="Acyl-CoA dehydrogenase NM domain-like"/>
    <property type="match status" value="1"/>
</dbReference>
<dbReference type="Gene3D" id="1.20.140.10">
    <property type="entry name" value="Butyryl-CoA Dehydrogenase, subunit A, domain 3"/>
    <property type="match status" value="1"/>
</dbReference>
<evidence type="ECO:0000313" key="8">
    <source>
        <dbReference type="EMBL" id="QEC46450.1"/>
    </source>
</evidence>
<dbReference type="PANTHER" id="PTHR43884">
    <property type="entry name" value="ACYL-COA DEHYDROGENASE"/>
    <property type="match status" value="1"/>
</dbReference>
<dbReference type="Gene3D" id="1.10.540.10">
    <property type="entry name" value="Acyl-CoA dehydrogenase/oxidase, N-terminal domain"/>
    <property type="match status" value="1"/>
</dbReference>
<sequence length="355" mass="36825">MTREEALLLERSLEEALAPLHPADWDPPDDGSLAAEAWALCAELGWDHAGLPEDLGGMGDDVGPLVILAQAAGRHPLAMPLVETALARWALATAGLEQPPEGAILTVAHDGDALALRPAPGGPEATGRLARVPWARHARALVAAGPDGALVVVDLEGPGAAVEPHVDLAGQARDDVVLDAVAVAAADGSEGRRAAALLAPRAEVLRSAQIAGALGRALALTREHTSRRSQFGRPLTRFQLVGAHLATMAAHAALVDAMLDDACRAEDDAALAASAGSLALIAAEAATEVARSAHQCHGAIGATREYQLHHFTRRLWSWRSDGGGERRRARTLGERAQAASAAELWAGTEPSPLRG</sequence>
<evidence type="ECO:0000259" key="7">
    <source>
        <dbReference type="Pfam" id="PF02771"/>
    </source>
</evidence>
<comment type="similarity">
    <text evidence="2">Belongs to the acyl-CoA dehydrogenase family.</text>
</comment>
<feature type="domain" description="Acyl-CoA dehydrogenase/oxidase N-terminal" evidence="7">
    <location>
        <begin position="12"/>
        <end position="97"/>
    </location>
</feature>